<keyword evidence="1" id="KW-1133">Transmembrane helix</keyword>
<keyword evidence="1" id="KW-0812">Transmembrane</keyword>
<dbReference type="SUPFAM" id="SSF54523">
    <property type="entry name" value="Pili subunits"/>
    <property type="match status" value="1"/>
</dbReference>
<dbReference type="InterPro" id="IPR012902">
    <property type="entry name" value="N_methyl_site"/>
</dbReference>
<dbReference type="EMBL" id="CP016896">
    <property type="protein sequence ID" value="APV36628.1"/>
    <property type="molecule type" value="Genomic_DNA"/>
</dbReference>
<dbReference type="PROSITE" id="PS00409">
    <property type="entry name" value="PROKAR_NTER_METHYL"/>
    <property type="match status" value="1"/>
</dbReference>
<dbReference type="eggNOG" id="COG4970">
    <property type="taxonomic scope" value="Bacteria"/>
</dbReference>
<proteinExistence type="predicted"/>
<organism evidence="2 3">
    <name type="scientific">Acinetobacter soli</name>
    <dbReference type="NCBI Taxonomy" id="487316"/>
    <lineage>
        <taxon>Bacteria</taxon>
        <taxon>Pseudomonadati</taxon>
        <taxon>Pseudomonadota</taxon>
        <taxon>Gammaproteobacteria</taxon>
        <taxon>Moraxellales</taxon>
        <taxon>Moraxellaceae</taxon>
        <taxon>Acinetobacter</taxon>
    </lineage>
</organism>
<evidence type="ECO:0000313" key="2">
    <source>
        <dbReference type="EMBL" id="APV36628.1"/>
    </source>
</evidence>
<dbReference type="Gene3D" id="3.30.700.10">
    <property type="entry name" value="Glycoprotein, Type 4 Pilin"/>
    <property type="match status" value="1"/>
</dbReference>
<sequence length="148" mass="15898">MQKMKGFTLIELIITITVLAILATIAVPSFNSLLNRQKLNASARELMSKLVEARTQALTIRQTTGVCVSTVTNCAESLSISSNISNRIFIAQLDKEVTLASGSATQLIFRVEGIPVASSKFSLQRQGIARCIEVGVTGDTTYKEGACT</sequence>
<dbReference type="AlphaFoldDB" id="A0A1P8EKA0"/>
<dbReference type="InterPro" id="IPR045584">
    <property type="entry name" value="Pilin-like"/>
</dbReference>
<evidence type="ECO:0000256" key="1">
    <source>
        <dbReference type="SAM" id="Phobius"/>
    </source>
</evidence>
<reference evidence="2 3" key="1">
    <citation type="submission" date="2016-08" db="EMBL/GenBank/DDBJ databases">
        <title>Complete genome sequence of Acinetobacter baylyi strain GFJ2.</title>
        <authorList>
            <person name="Tabata M."/>
            <person name="Kuboki S."/>
            <person name="Gibu N."/>
            <person name="Kinouchi Y."/>
            <person name="Vangnai A."/>
            <person name="Kasai D."/>
            <person name="Fukuda M."/>
        </authorList>
    </citation>
    <scope>NUCLEOTIDE SEQUENCE [LARGE SCALE GENOMIC DNA]</scope>
    <source>
        <strain evidence="2 3">GFJ2</strain>
    </source>
</reference>
<dbReference type="RefSeq" id="WP_076033116.1">
    <property type="nucleotide sequence ID" value="NZ_CP016896.1"/>
</dbReference>
<evidence type="ECO:0000313" key="3">
    <source>
        <dbReference type="Proteomes" id="UP000185674"/>
    </source>
</evidence>
<dbReference type="KEGG" id="asol:BEN76_11615"/>
<dbReference type="Pfam" id="PF07963">
    <property type="entry name" value="N_methyl"/>
    <property type="match status" value="1"/>
</dbReference>
<dbReference type="Proteomes" id="UP000185674">
    <property type="component" value="Chromosome"/>
</dbReference>
<dbReference type="GO" id="GO:0005886">
    <property type="term" value="C:plasma membrane"/>
    <property type="evidence" value="ECO:0007669"/>
    <property type="project" value="UniProtKB-SubCell"/>
</dbReference>
<dbReference type="STRING" id="487316.BEN76_11615"/>
<feature type="transmembrane region" description="Helical" evidence="1">
    <location>
        <begin position="12"/>
        <end position="34"/>
    </location>
</feature>
<dbReference type="GO" id="GO:0015628">
    <property type="term" value="P:protein secretion by the type II secretion system"/>
    <property type="evidence" value="ECO:0007669"/>
    <property type="project" value="InterPro"/>
</dbReference>
<dbReference type="GO" id="GO:0015627">
    <property type="term" value="C:type II protein secretion system complex"/>
    <property type="evidence" value="ECO:0007669"/>
    <property type="project" value="InterPro"/>
</dbReference>
<protein>
    <submittedName>
        <fullName evidence="2">Pilus assembly protein</fullName>
    </submittedName>
</protein>
<gene>
    <name evidence="2" type="ORF">BEN76_11615</name>
</gene>
<keyword evidence="1" id="KW-0472">Membrane</keyword>
<dbReference type="NCBIfam" id="TIGR02532">
    <property type="entry name" value="IV_pilin_GFxxxE"/>
    <property type="match status" value="1"/>
</dbReference>
<name>A0A1P8EKA0_9GAMM</name>
<accession>A0A1P8EKA0</accession>